<reference evidence="4 5" key="1">
    <citation type="submission" date="2019-03" db="EMBL/GenBank/DDBJ databases">
        <title>Genomic Encyclopedia of Archaeal and Bacterial Type Strains, Phase II (KMG-II): from individual species to whole genera.</title>
        <authorList>
            <person name="Goeker M."/>
        </authorList>
    </citation>
    <scope>NUCLEOTIDE SEQUENCE [LARGE SCALE GENOMIC DNA]</scope>
    <source>
        <strain evidence="4 5">DSM 28323</strain>
    </source>
</reference>
<organism evidence="4 5">
    <name type="scientific">Sediminibacterium goheungense</name>
    <dbReference type="NCBI Taxonomy" id="1086393"/>
    <lineage>
        <taxon>Bacteria</taxon>
        <taxon>Pseudomonadati</taxon>
        <taxon>Bacteroidota</taxon>
        <taxon>Chitinophagia</taxon>
        <taxon>Chitinophagales</taxon>
        <taxon>Chitinophagaceae</taxon>
        <taxon>Sediminibacterium</taxon>
    </lineage>
</organism>
<dbReference type="RefSeq" id="WP_133475770.1">
    <property type="nucleotide sequence ID" value="NZ_SNWP01000015.1"/>
</dbReference>
<evidence type="ECO:0000259" key="3">
    <source>
        <dbReference type="Pfam" id="PF13439"/>
    </source>
</evidence>
<dbReference type="InterPro" id="IPR001296">
    <property type="entry name" value="Glyco_trans_1"/>
</dbReference>
<dbReference type="GO" id="GO:0016757">
    <property type="term" value="F:glycosyltransferase activity"/>
    <property type="evidence" value="ECO:0007669"/>
    <property type="project" value="InterPro"/>
</dbReference>
<dbReference type="PANTHER" id="PTHR46401">
    <property type="entry name" value="GLYCOSYLTRANSFERASE WBBK-RELATED"/>
    <property type="match status" value="1"/>
</dbReference>
<keyword evidence="1 4" id="KW-0808">Transferase</keyword>
<dbReference type="GO" id="GO:0009103">
    <property type="term" value="P:lipopolysaccharide biosynthetic process"/>
    <property type="evidence" value="ECO:0007669"/>
    <property type="project" value="TreeGrafter"/>
</dbReference>
<name>A0A4R6INN4_9BACT</name>
<dbReference type="Gene3D" id="3.40.50.2000">
    <property type="entry name" value="Glycogen Phosphorylase B"/>
    <property type="match status" value="2"/>
</dbReference>
<dbReference type="SUPFAM" id="SSF53756">
    <property type="entry name" value="UDP-Glycosyltransferase/glycogen phosphorylase"/>
    <property type="match status" value="1"/>
</dbReference>
<feature type="domain" description="Glycosyl transferase family 1" evidence="2">
    <location>
        <begin position="189"/>
        <end position="347"/>
    </location>
</feature>
<evidence type="ECO:0000259" key="2">
    <source>
        <dbReference type="Pfam" id="PF00534"/>
    </source>
</evidence>
<dbReference type="Pfam" id="PF13439">
    <property type="entry name" value="Glyco_transf_4"/>
    <property type="match status" value="1"/>
</dbReference>
<dbReference type="EMBL" id="SNWP01000015">
    <property type="protein sequence ID" value="TDO23596.1"/>
    <property type="molecule type" value="Genomic_DNA"/>
</dbReference>
<evidence type="ECO:0000313" key="4">
    <source>
        <dbReference type="EMBL" id="TDO23596.1"/>
    </source>
</evidence>
<dbReference type="AlphaFoldDB" id="A0A4R6INN4"/>
<evidence type="ECO:0000313" key="5">
    <source>
        <dbReference type="Proteomes" id="UP000295741"/>
    </source>
</evidence>
<dbReference type="InterPro" id="IPR028098">
    <property type="entry name" value="Glyco_trans_4-like_N"/>
</dbReference>
<accession>A0A4R6INN4</accession>
<dbReference type="PANTHER" id="PTHR46401:SF2">
    <property type="entry name" value="GLYCOSYLTRANSFERASE WBBK-RELATED"/>
    <property type="match status" value="1"/>
</dbReference>
<feature type="domain" description="Glycosyltransferase subfamily 4-like N-terminal" evidence="3">
    <location>
        <begin position="17"/>
        <end position="166"/>
    </location>
</feature>
<gene>
    <name evidence="4" type="ORF">BC659_3208</name>
</gene>
<evidence type="ECO:0000256" key="1">
    <source>
        <dbReference type="ARBA" id="ARBA00022679"/>
    </source>
</evidence>
<sequence length="377" mass="42865">MKKKVIIIGSAWPLRGGGIATFNERLARAFMQEGHEVIIYSFSLQYPSFLFPGKSQFGNEPRPADLHIKSVINSVNPFNWFRSGNAIRKENADLIVVRYWLPFMGPCLGTILRIVKKNHRSKIVCIADNVIPHEKRVGDTAFTRYFVKPVDAFITLSEKVLKDLTLFTRKPALATVHPLYDNFGEPISKTEARSALGIPSENPVILFFGFIRQYKGLDLLLKAMAVLKQKGNAPLLLIAGEFYENRQQYEQMIDELDIRDLLILRTDFIPDNEVRNYICAADFVIQPYKHATQSGITPLSYHFERPMLVTNVGALPAMVPHEKVGIVTAPEPEAIAHGIEQLYSLGEAHFLFHLRNEKKKYNWQLLTDSIWQLAGKN</sequence>
<dbReference type="Pfam" id="PF00534">
    <property type="entry name" value="Glycos_transf_1"/>
    <property type="match status" value="1"/>
</dbReference>
<proteinExistence type="predicted"/>
<dbReference type="Proteomes" id="UP000295741">
    <property type="component" value="Unassembled WGS sequence"/>
</dbReference>
<comment type="caution">
    <text evidence="4">The sequence shown here is derived from an EMBL/GenBank/DDBJ whole genome shotgun (WGS) entry which is preliminary data.</text>
</comment>
<keyword evidence="5" id="KW-1185">Reference proteome</keyword>
<dbReference type="OrthoDB" id="9771846at2"/>
<protein>
    <submittedName>
        <fullName evidence="4">Glycosyltransferase involved in cell wall biosynthesis</fullName>
    </submittedName>
</protein>